<organism evidence="1 2">
    <name type="scientific">Asbolus verrucosus</name>
    <name type="common">Desert ironclad beetle</name>
    <dbReference type="NCBI Taxonomy" id="1661398"/>
    <lineage>
        <taxon>Eukaryota</taxon>
        <taxon>Metazoa</taxon>
        <taxon>Ecdysozoa</taxon>
        <taxon>Arthropoda</taxon>
        <taxon>Hexapoda</taxon>
        <taxon>Insecta</taxon>
        <taxon>Pterygota</taxon>
        <taxon>Neoptera</taxon>
        <taxon>Endopterygota</taxon>
        <taxon>Coleoptera</taxon>
        <taxon>Polyphaga</taxon>
        <taxon>Cucujiformia</taxon>
        <taxon>Tenebrionidae</taxon>
        <taxon>Pimeliinae</taxon>
        <taxon>Asbolus</taxon>
    </lineage>
</organism>
<dbReference type="EMBL" id="QDEB01107167">
    <property type="protein sequence ID" value="RZB89851.1"/>
    <property type="molecule type" value="Genomic_DNA"/>
</dbReference>
<accession>A0A482VF89</accession>
<dbReference type="OrthoDB" id="66620at2759"/>
<proteinExistence type="predicted"/>
<feature type="non-terminal residue" evidence="1">
    <location>
        <position position="66"/>
    </location>
</feature>
<keyword evidence="2" id="KW-1185">Reference proteome</keyword>
<gene>
    <name evidence="1" type="ORF">BDFB_011293</name>
</gene>
<dbReference type="AlphaFoldDB" id="A0A482VF89"/>
<evidence type="ECO:0000313" key="1">
    <source>
        <dbReference type="EMBL" id="RZB89851.1"/>
    </source>
</evidence>
<sequence length="66" mass="7552">MSSYIMQDIIIQPYLTLKEAVMYAAAFKLGPYIKYKEKVAVKISMLDRTVVCTIHQLSASLFQSFD</sequence>
<protein>
    <submittedName>
        <fullName evidence="1">Uncharacterized protein</fullName>
    </submittedName>
</protein>
<evidence type="ECO:0000313" key="2">
    <source>
        <dbReference type="Proteomes" id="UP000292052"/>
    </source>
</evidence>
<name>A0A482VF89_ASBVE</name>
<dbReference type="Proteomes" id="UP000292052">
    <property type="component" value="Unassembled WGS sequence"/>
</dbReference>
<reference evidence="1 2" key="1">
    <citation type="submission" date="2017-03" db="EMBL/GenBank/DDBJ databases">
        <title>Genome of the blue death feigning beetle - Asbolus verrucosus.</title>
        <authorList>
            <person name="Rider S.D."/>
        </authorList>
    </citation>
    <scope>NUCLEOTIDE SEQUENCE [LARGE SCALE GENOMIC DNA]</scope>
    <source>
        <strain evidence="1">Butters</strain>
        <tissue evidence="1">Head and leg muscle</tissue>
    </source>
</reference>
<comment type="caution">
    <text evidence="1">The sequence shown here is derived from an EMBL/GenBank/DDBJ whole genome shotgun (WGS) entry which is preliminary data.</text>
</comment>